<keyword evidence="4" id="KW-0808">Transferase</keyword>
<reference evidence="10 11" key="1">
    <citation type="journal article" date="2015" name="Microbiome">
        <title>Genomic resolution of linkages in carbon, nitrogen, and sulfur cycling among widespread estuary sediment bacteria.</title>
        <authorList>
            <person name="Baker B.J."/>
            <person name="Lazar C.S."/>
            <person name="Teske A.P."/>
            <person name="Dick G.J."/>
        </authorList>
    </citation>
    <scope>NUCLEOTIDE SEQUENCE [LARGE SCALE GENOMIC DNA]</scope>
    <source>
        <strain evidence="10">SM1_40</strain>
    </source>
</reference>
<dbReference type="AlphaFoldDB" id="A0A0S8JMX0"/>
<evidence type="ECO:0000256" key="6">
    <source>
        <dbReference type="ARBA" id="ARBA00022989"/>
    </source>
</evidence>
<feature type="domain" description="Glycosyltransferase RgtA/B/C/D-like" evidence="9">
    <location>
        <begin position="81"/>
        <end position="242"/>
    </location>
</feature>
<dbReference type="EMBL" id="LJVA01000018">
    <property type="protein sequence ID" value="KPL10595.1"/>
    <property type="molecule type" value="Genomic_DNA"/>
</dbReference>
<evidence type="ECO:0000256" key="3">
    <source>
        <dbReference type="ARBA" id="ARBA00022676"/>
    </source>
</evidence>
<feature type="transmembrane region" description="Helical" evidence="8">
    <location>
        <begin position="297"/>
        <end position="315"/>
    </location>
</feature>
<dbReference type="Pfam" id="PF13231">
    <property type="entry name" value="PMT_2"/>
    <property type="match status" value="1"/>
</dbReference>
<protein>
    <recommendedName>
        <fullName evidence="9">Glycosyltransferase RgtA/B/C/D-like domain-containing protein</fullName>
    </recommendedName>
</protein>
<keyword evidence="6 8" id="KW-1133">Transmembrane helix</keyword>
<comment type="caution">
    <text evidence="10">The sequence shown here is derived from an EMBL/GenBank/DDBJ whole genome shotgun (WGS) entry which is preliminary data.</text>
</comment>
<proteinExistence type="predicted"/>
<evidence type="ECO:0000313" key="11">
    <source>
        <dbReference type="Proteomes" id="UP000051035"/>
    </source>
</evidence>
<organism evidence="10 11">
    <name type="scientific">candidate division TA06 bacterium SM1_40</name>
    <dbReference type="NCBI Taxonomy" id="1703773"/>
    <lineage>
        <taxon>Bacteria</taxon>
        <taxon>Bacteria division TA06</taxon>
    </lineage>
</organism>
<keyword evidence="3" id="KW-0328">Glycosyltransferase</keyword>
<feature type="transmembrane region" description="Helical" evidence="8">
    <location>
        <begin position="154"/>
        <end position="173"/>
    </location>
</feature>
<evidence type="ECO:0000256" key="1">
    <source>
        <dbReference type="ARBA" id="ARBA00004651"/>
    </source>
</evidence>
<sequence length="570" mass="62588">MGPQPERPVCGKAEEKGEMGTGTPYRWPVCVAAVLAVLTAVGFRTQALFHASLWGDEAFSVILAQAPASYLVTRPIVEHPHPPLYYAILKAAGGIFGLSEGTARGVSVVFGVATVLLMIVASRVLGATWEGVLASWLLAWSYLSVHVSQLVRMYSLLGFLALLALLLLARALADRRWQWWVWYGLCGVLLLYTHYLGGIVILALVIGGGACLLLDREKRSGGLAWLRLLVVHCAILLAFLPWAGRLLKHLGGLSSYMRIQELVRFGQQTPSTPIWLASTAIRLVSLLSFGERLPGRALGGLSIAIFLVLALWGLVRLLRTHASLGVLLASATVVPALFLVALSPRVPLQPPARYFALVLPGYLLVLASGMVGVAEAVGRRLGRWAGGCAVDILVLLCLGLTLPGLAKLYRGMPHADYRQVARRVVENRDAGDALVCLRAKEYALLDWYAAEPLPEGWHALGVDFPWASRELAPGLTLAEYSSVVGRRDRFVHWADSVETVAIGSLEVLLERSSQVWFLYALSETRLARESHSIIDPLGMILDWLEERYRRREIFSGDRFSLVLYEIHREE</sequence>
<evidence type="ECO:0000256" key="4">
    <source>
        <dbReference type="ARBA" id="ARBA00022679"/>
    </source>
</evidence>
<evidence type="ECO:0000313" key="10">
    <source>
        <dbReference type="EMBL" id="KPL10595.1"/>
    </source>
</evidence>
<dbReference type="GO" id="GO:0016763">
    <property type="term" value="F:pentosyltransferase activity"/>
    <property type="evidence" value="ECO:0007669"/>
    <property type="project" value="TreeGrafter"/>
</dbReference>
<dbReference type="InterPro" id="IPR050297">
    <property type="entry name" value="LipidA_mod_glycosyltrf_83"/>
</dbReference>
<gene>
    <name evidence="10" type="ORF">AMJ71_02620</name>
</gene>
<feature type="transmembrane region" description="Helical" evidence="8">
    <location>
        <begin position="105"/>
        <end position="125"/>
    </location>
</feature>
<evidence type="ECO:0000256" key="2">
    <source>
        <dbReference type="ARBA" id="ARBA00022475"/>
    </source>
</evidence>
<feature type="transmembrane region" description="Helical" evidence="8">
    <location>
        <begin position="321"/>
        <end position="342"/>
    </location>
</feature>
<dbReference type="GO" id="GO:0009103">
    <property type="term" value="P:lipopolysaccharide biosynthetic process"/>
    <property type="evidence" value="ECO:0007669"/>
    <property type="project" value="UniProtKB-ARBA"/>
</dbReference>
<dbReference type="GO" id="GO:0005886">
    <property type="term" value="C:plasma membrane"/>
    <property type="evidence" value="ECO:0007669"/>
    <property type="project" value="UniProtKB-SubCell"/>
</dbReference>
<keyword evidence="7 8" id="KW-0472">Membrane</keyword>
<feature type="transmembrane region" description="Helical" evidence="8">
    <location>
        <begin position="179"/>
        <end position="212"/>
    </location>
</feature>
<evidence type="ECO:0000256" key="7">
    <source>
        <dbReference type="ARBA" id="ARBA00023136"/>
    </source>
</evidence>
<keyword evidence="2" id="KW-1003">Cell membrane</keyword>
<keyword evidence="5 8" id="KW-0812">Transmembrane</keyword>
<evidence type="ECO:0000256" key="5">
    <source>
        <dbReference type="ARBA" id="ARBA00022692"/>
    </source>
</evidence>
<feature type="transmembrane region" description="Helical" evidence="8">
    <location>
        <begin position="354"/>
        <end position="378"/>
    </location>
</feature>
<evidence type="ECO:0000259" key="9">
    <source>
        <dbReference type="Pfam" id="PF13231"/>
    </source>
</evidence>
<dbReference type="PANTHER" id="PTHR33908">
    <property type="entry name" value="MANNOSYLTRANSFERASE YKCB-RELATED"/>
    <property type="match status" value="1"/>
</dbReference>
<name>A0A0S8JMX0_UNCT6</name>
<feature type="transmembrane region" description="Helical" evidence="8">
    <location>
        <begin position="384"/>
        <end position="405"/>
    </location>
</feature>
<accession>A0A0S8JMX0</accession>
<comment type="subcellular location">
    <subcellularLocation>
        <location evidence="1">Cell membrane</location>
        <topology evidence="1">Multi-pass membrane protein</topology>
    </subcellularLocation>
</comment>
<evidence type="ECO:0000256" key="8">
    <source>
        <dbReference type="SAM" id="Phobius"/>
    </source>
</evidence>
<dbReference type="InterPro" id="IPR038731">
    <property type="entry name" value="RgtA/B/C-like"/>
</dbReference>
<dbReference type="Proteomes" id="UP000051035">
    <property type="component" value="Unassembled WGS sequence"/>
</dbReference>
<dbReference type="PANTHER" id="PTHR33908:SF11">
    <property type="entry name" value="MEMBRANE PROTEIN"/>
    <property type="match status" value="1"/>
</dbReference>
<feature type="transmembrane region" description="Helical" evidence="8">
    <location>
        <begin position="224"/>
        <end position="244"/>
    </location>
</feature>
<feature type="transmembrane region" description="Helical" evidence="8">
    <location>
        <begin position="25"/>
        <end position="43"/>
    </location>
</feature>